<dbReference type="InterPro" id="IPR001932">
    <property type="entry name" value="PPM-type_phosphatase-like_dom"/>
</dbReference>
<feature type="domain" description="Response regulatory" evidence="3">
    <location>
        <begin position="78"/>
        <end position="194"/>
    </location>
</feature>
<evidence type="ECO:0000313" key="4">
    <source>
        <dbReference type="EMBL" id="THD85461.1"/>
    </source>
</evidence>
<dbReference type="SUPFAM" id="SSF81606">
    <property type="entry name" value="PP2C-like"/>
    <property type="match status" value="1"/>
</dbReference>
<dbReference type="InterPro" id="IPR036457">
    <property type="entry name" value="PPM-type-like_dom_sf"/>
</dbReference>
<dbReference type="Pfam" id="PF00072">
    <property type="entry name" value="Response_reg"/>
    <property type="match status" value="1"/>
</dbReference>
<dbReference type="GO" id="GO:0000160">
    <property type="term" value="P:phosphorelay signal transduction system"/>
    <property type="evidence" value="ECO:0007669"/>
    <property type="project" value="InterPro"/>
</dbReference>
<evidence type="ECO:0000256" key="2">
    <source>
        <dbReference type="PROSITE-ProRule" id="PRU00169"/>
    </source>
</evidence>
<keyword evidence="1" id="KW-0378">Hydrolase</keyword>
<evidence type="ECO:0000256" key="1">
    <source>
        <dbReference type="ARBA" id="ARBA00022801"/>
    </source>
</evidence>
<evidence type="ECO:0000313" key="5">
    <source>
        <dbReference type="Proteomes" id="UP000309450"/>
    </source>
</evidence>
<protein>
    <submittedName>
        <fullName evidence="4">Response regulator</fullName>
    </submittedName>
</protein>
<keyword evidence="2" id="KW-0597">Phosphoprotein</keyword>
<dbReference type="Pfam" id="PF07228">
    <property type="entry name" value="SpoIIE"/>
    <property type="match status" value="1"/>
</dbReference>
<sequence>MSPSIATGPVAPHEAKDRAGALTAGNATAAKRPQFYLSPALNAWRAWSGPRERIVHVIADRNTDRAGETPQAAPPALRVLVVDDSRAQRAVLALHLRRWGYRVTEAASAEEALEVCRTDLPDIVLSDWVMPGMSGLELCRRIRALPDEGYRYFILLTSKSEKAEVADGLDGGADDFLTKPVNPDELHARLRAGGRIIGMQIELLEKNRLVSATLDELQKVHASLDRDLIEARKLQQTLVRDRERDFGAGEVAALLRPSGHVGGDLAGFFEITPRRIALYSVDVSGHGVASAMMTARLAGLLSNSSRDQNIAIVSGLYGYRDAWPPETVAARFNRMMFEELQLDQYFTLAYAEIDLKTGRVWLVQAGHPHPVLIRAGGRIEKVGEGGLPIGLIEGAEWQRVELWLEPGDRLFLVSDGVTECPVAGGGDLGEEGLAAMLEEMHGMACGPMLEALVWKLADRMGGEDFPDDVSGVLFRFKGGLA</sequence>
<dbReference type="SMART" id="SM00331">
    <property type="entry name" value="PP2C_SIG"/>
    <property type="match status" value="1"/>
</dbReference>
<dbReference type="SUPFAM" id="SSF52172">
    <property type="entry name" value="CheY-like"/>
    <property type="match status" value="1"/>
</dbReference>
<reference evidence="4 5" key="1">
    <citation type="submission" date="2019-04" db="EMBL/GenBank/DDBJ databases">
        <title>Draft genome sequence of Gemmobacter aestuarii sp. nov.</title>
        <authorList>
            <person name="Hameed A."/>
            <person name="Lin S.-Y."/>
            <person name="Shahina M."/>
            <person name="Lai W.-A."/>
            <person name="Young C.-C."/>
        </authorList>
    </citation>
    <scope>NUCLEOTIDE SEQUENCE [LARGE SCALE GENOMIC DNA]</scope>
    <source>
        <strain evidence="4 5">CC-PW-75</strain>
    </source>
</reference>
<dbReference type="InterPro" id="IPR052016">
    <property type="entry name" value="Bact_Sigma-Reg"/>
</dbReference>
<dbReference type="GO" id="GO:0016791">
    <property type="term" value="F:phosphatase activity"/>
    <property type="evidence" value="ECO:0007669"/>
    <property type="project" value="TreeGrafter"/>
</dbReference>
<dbReference type="Gene3D" id="3.40.50.2300">
    <property type="match status" value="1"/>
</dbReference>
<accession>A0A4S3MV72</accession>
<dbReference type="EMBL" id="SSND01000001">
    <property type="protein sequence ID" value="THD85461.1"/>
    <property type="molecule type" value="Genomic_DNA"/>
</dbReference>
<dbReference type="AlphaFoldDB" id="A0A4S3MV72"/>
<dbReference type="Gene3D" id="3.60.40.10">
    <property type="entry name" value="PPM-type phosphatase domain"/>
    <property type="match status" value="1"/>
</dbReference>
<dbReference type="InterPro" id="IPR011006">
    <property type="entry name" value="CheY-like_superfamily"/>
</dbReference>
<dbReference type="Proteomes" id="UP000309450">
    <property type="component" value="Unassembled WGS sequence"/>
</dbReference>
<dbReference type="SMART" id="SM00448">
    <property type="entry name" value="REC"/>
    <property type="match status" value="1"/>
</dbReference>
<evidence type="ECO:0000259" key="3">
    <source>
        <dbReference type="PROSITE" id="PS50110"/>
    </source>
</evidence>
<gene>
    <name evidence="4" type="ORF">E7811_07120</name>
</gene>
<dbReference type="OrthoDB" id="9811749at2"/>
<feature type="modified residue" description="4-aspartylphosphate" evidence="2">
    <location>
        <position position="127"/>
    </location>
</feature>
<keyword evidence="5" id="KW-1185">Reference proteome</keyword>
<dbReference type="InterPro" id="IPR001789">
    <property type="entry name" value="Sig_transdc_resp-reg_receiver"/>
</dbReference>
<name>A0A4S3MV72_9RHOB</name>
<dbReference type="PROSITE" id="PS50110">
    <property type="entry name" value="RESPONSE_REGULATORY"/>
    <property type="match status" value="1"/>
</dbReference>
<proteinExistence type="predicted"/>
<dbReference type="PANTHER" id="PTHR43156:SF2">
    <property type="entry name" value="STAGE II SPORULATION PROTEIN E"/>
    <property type="match status" value="1"/>
</dbReference>
<dbReference type="PANTHER" id="PTHR43156">
    <property type="entry name" value="STAGE II SPORULATION PROTEIN E-RELATED"/>
    <property type="match status" value="1"/>
</dbReference>
<organism evidence="4 5">
    <name type="scientific">Aliigemmobacter aestuarii</name>
    <dbReference type="NCBI Taxonomy" id="1445661"/>
    <lineage>
        <taxon>Bacteria</taxon>
        <taxon>Pseudomonadati</taxon>
        <taxon>Pseudomonadota</taxon>
        <taxon>Alphaproteobacteria</taxon>
        <taxon>Rhodobacterales</taxon>
        <taxon>Paracoccaceae</taxon>
        <taxon>Aliigemmobacter</taxon>
    </lineage>
</organism>
<comment type="caution">
    <text evidence="4">The sequence shown here is derived from an EMBL/GenBank/DDBJ whole genome shotgun (WGS) entry which is preliminary data.</text>
</comment>